<name>A0ABP4S1H7_9ACTN</name>
<proteinExistence type="predicted"/>
<evidence type="ECO:0000313" key="2">
    <source>
        <dbReference type="EMBL" id="GAA1664502.1"/>
    </source>
</evidence>
<organism evidence="2 3">
    <name type="scientific">Kribbella yunnanensis</name>
    <dbReference type="NCBI Taxonomy" id="190194"/>
    <lineage>
        <taxon>Bacteria</taxon>
        <taxon>Bacillati</taxon>
        <taxon>Actinomycetota</taxon>
        <taxon>Actinomycetes</taxon>
        <taxon>Propionibacteriales</taxon>
        <taxon>Kribbellaceae</taxon>
        <taxon>Kribbella</taxon>
    </lineage>
</organism>
<gene>
    <name evidence="2" type="ORF">GCM10009745_02870</name>
</gene>
<comment type="caution">
    <text evidence="2">The sequence shown here is derived from an EMBL/GenBank/DDBJ whole genome shotgun (WGS) entry which is preliminary data.</text>
</comment>
<keyword evidence="3" id="KW-1185">Reference proteome</keyword>
<feature type="region of interest" description="Disordered" evidence="1">
    <location>
        <begin position="42"/>
        <end position="61"/>
    </location>
</feature>
<accession>A0ABP4S1H7</accession>
<sequence>MTSTWDSAAEWAEHDMALPEDSKSALRGFAAAAFGRDLVERSRGAEPLLADGPAARTPNTD</sequence>
<dbReference type="RefSeq" id="WP_344144269.1">
    <property type="nucleotide sequence ID" value="NZ_BAAANF010000002.1"/>
</dbReference>
<dbReference type="Proteomes" id="UP001500280">
    <property type="component" value="Unassembled WGS sequence"/>
</dbReference>
<dbReference type="EMBL" id="BAAANF010000002">
    <property type="protein sequence ID" value="GAA1664502.1"/>
    <property type="molecule type" value="Genomic_DNA"/>
</dbReference>
<protein>
    <submittedName>
        <fullName evidence="2">Uncharacterized protein</fullName>
    </submittedName>
</protein>
<evidence type="ECO:0000313" key="3">
    <source>
        <dbReference type="Proteomes" id="UP001500280"/>
    </source>
</evidence>
<evidence type="ECO:0000256" key="1">
    <source>
        <dbReference type="SAM" id="MobiDB-lite"/>
    </source>
</evidence>
<reference evidence="3" key="1">
    <citation type="journal article" date="2019" name="Int. J. Syst. Evol. Microbiol.">
        <title>The Global Catalogue of Microorganisms (GCM) 10K type strain sequencing project: providing services to taxonomists for standard genome sequencing and annotation.</title>
        <authorList>
            <consortium name="The Broad Institute Genomics Platform"/>
            <consortium name="The Broad Institute Genome Sequencing Center for Infectious Disease"/>
            <person name="Wu L."/>
            <person name="Ma J."/>
        </authorList>
    </citation>
    <scope>NUCLEOTIDE SEQUENCE [LARGE SCALE GENOMIC DNA]</scope>
    <source>
        <strain evidence="3">JCM 14307</strain>
    </source>
</reference>